<sequence length="94" mass="10627">MLRHPADKRSFSMATAILLDLGLVDIKLMTNNPDKIIAVEGKDRLVKVTERVPMIPLAWQHQHGDDGIKSKEIDSYLRTKIERMGHLLSKPVAN</sequence>
<protein>
    <submittedName>
        <fullName evidence="1">Unnamed protein product</fullName>
    </submittedName>
</protein>
<name>A0ACB5TLZ2_AMBMO</name>
<reference evidence="1" key="1">
    <citation type="submission" date="2023-04" db="EMBL/GenBank/DDBJ databases">
        <title>Ambrosiozyma monospora NBRC 10751.</title>
        <authorList>
            <person name="Ichikawa N."/>
            <person name="Sato H."/>
            <person name="Tonouchi N."/>
        </authorList>
    </citation>
    <scope>NUCLEOTIDE SEQUENCE</scope>
    <source>
        <strain evidence="1">NBRC 10751</strain>
    </source>
</reference>
<gene>
    <name evidence="1" type="ORF">Amon02_000876000</name>
</gene>
<evidence type="ECO:0000313" key="1">
    <source>
        <dbReference type="EMBL" id="GME90706.1"/>
    </source>
</evidence>
<accession>A0ACB5TLZ2</accession>
<dbReference type="Proteomes" id="UP001165064">
    <property type="component" value="Unassembled WGS sequence"/>
</dbReference>
<comment type="caution">
    <text evidence="1">The sequence shown here is derived from an EMBL/GenBank/DDBJ whole genome shotgun (WGS) entry which is preliminary data.</text>
</comment>
<evidence type="ECO:0000313" key="2">
    <source>
        <dbReference type="Proteomes" id="UP001165064"/>
    </source>
</evidence>
<dbReference type="EMBL" id="BSXS01007895">
    <property type="protein sequence ID" value="GME90706.1"/>
    <property type="molecule type" value="Genomic_DNA"/>
</dbReference>
<proteinExistence type="predicted"/>
<organism evidence="1 2">
    <name type="scientific">Ambrosiozyma monospora</name>
    <name type="common">Yeast</name>
    <name type="synonym">Endomycopsis monosporus</name>
    <dbReference type="NCBI Taxonomy" id="43982"/>
    <lineage>
        <taxon>Eukaryota</taxon>
        <taxon>Fungi</taxon>
        <taxon>Dikarya</taxon>
        <taxon>Ascomycota</taxon>
        <taxon>Saccharomycotina</taxon>
        <taxon>Pichiomycetes</taxon>
        <taxon>Pichiales</taxon>
        <taxon>Pichiaceae</taxon>
        <taxon>Ambrosiozyma</taxon>
    </lineage>
</organism>
<keyword evidence="2" id="KW-1185">Reference proteome</keyword>